<dbReference type="Pfam" id="PF07992">
    <property type="entry name" value="Pyr_redox_2"/>
    <property type="match status" value="1"/>
</dbReference>
<dbReference type="Gene3D" id="3.50.50.100">
    <property type="match status" value="1"/>
</dbReference>
<dbReference type="GO" id="GO:0004174">
    <property type="term" value="F:electron-transferring-flavoprotein dehydrogenase activity"/>
    <property type="evidence" value="ECO:0007669"/>
    <property type="project" value="TreeGrafter"/>
</dbReference>
<comment type="caution">
    <text evidence="6">The sequence shown here is derived from an EMBL/GenBank/DDBJ whole genome shotgun (WGS) entry which is preliminary data.</text>
</comment>
<keyword evidence="4" id="KW-0560">Oxidoreductase</keyword>
<proteinExistence type="inferred from homology"/>
<sequence length="384" mass="40383">MTGKTVVILGGSIGGLGVAHRLLKHTLPDHPDLQVILVSKNSHFYWNVAAVRAIIPDLLQDDELLQPIAPGLAQYNTAAHPGAAEFILGGAQSIDPAARSVTISTDKDGGSTTTTTSTRVLAYDYLVIATGSRSAAPGLPWKAESTHADLIASIHRTAARVRAAAHIVVAGGGATGVEVCGELRHEFPDKTVVLVSAGDALVGGDQTAPALERALVSMGVVLRKGVRAVGTRDAPDGRTQVALDNGETLVTDVYLPTVGMAPNSECIPKELLDDKKHVKADDYMRVPGADNVWAVGDVVGKPTASYLVTEAQASCVAKNIAHVLSGKEQERRGSVMDIVLFSTGRSSGVGRYRCVPIPSIAVWIAKSRTLGVERTHKFVDGSMW</sequence>
<dbReference type="InterPro" id="IPR023753">
    <property type="entry name" value="FAD/NAD-binding_dom"/>
</dbReference>
<dbReference type="PANTHER" id="PTHR43735:SF3">
    <property type="entry name" value="FERROPTOSIS SUPPRESSOR PROTEIN 1"/>
    <property type="match status" value="1"/>
</dbReference>
<evidence type="ECO:0000256" key="4">
    <source>
        <dbReference type="ARBA" id="ARBA00023002"/>
    </source>
</evidence>
<evidence type="ECO:0000259" key="5">
    <source>
        <dbReference type="Pfam" id="PF07992"/>
    </source>
</evidence>
<dbReference type="PANTHER" id="PTHR43735">
    <property type="entry name" value="APOPTOSIS-INDUCING FACTOR 1"/>
    <property type="match status" value="1"/>
</dbReference>
<comment type="similarity">
    <text evidence="1">Belongs to the FAD-dependent oxidoreductase family.</text>
</comment>
<gene>
    <name evidence="6" type="ORF">BB8028_0002g04140</name>
</gene>
<evidence type="ECO:0000313" key="7">
    <source>
        <dbReference type="Proteomes" id="UP000237441"/>
    </source>
</evidence>
<reference evidence="6 7" key="1">
    <citation type="submission" date="2016-07" db="EMBL/GenBank/DDBJ databases">
        <title>Comparative genomics of the entomopathogenic fungus Beauveria bassiana.</title>
        <authorList>
            <person name="Valero Jimenez C.A."/>
            <person name="Zwaan B.J."/>
            <person name="Van Kan J.A."/>
            <person name="Takken W."/>
            <person name="Debets A.J."/>
            <person name="Schoustra S.E."/>
            <person name="Koenraadt C.J."/>
        </authorList>
    </citation>
    <scope>NUCLEOTIDE SEQUENCE [LARGE SCALE GENOMIC DNA]</scope>
    <source>
        <strain evidence="6 7">ARSEF 8028</strain>
    </source>
</reference>
<evidence type="ECO:0000313" key="6">
    <source>
        <dbReference type="EMBL" id="PQK10090.1"/>
    </source>
</evidence>
<evidence type="ECO:0000256" key="2">
    <source>
        <dbReference type="ARBA" id="ARBA00022630"/>
    </source>
</evidence>
<keyword evidence="3" id="KW-0274">FAD</keyword>
<dbReference type="EMBL" id="JRHA01000002">
    <property type="protein sequence ID" value="PQK10090.1"/>
    <property type="molecule type" value="Genomic_DNA"/>
</dbReference>
<organism evidence="6 7">
    <name type="scientific">Beauveria bassiana</name>
    <name type="common">White muscardine disease fungus</name>
    <name type="synonym">Tritirachium shiotae</name>
    <dbReference type="NCBI Taxonomy" id="176275"/>
    <lineage>
        <taxon>Eukaryota</taxon>
        <taxon>Fungi</taxon>
        <taxon>Dikarya</taxon>
        <taxon>Ascomycota</taxon>
        <taxon>Pezizomycotina</taxon>
        <taxon>Sordariomycetes</taxon>
        <taxon>Hypocreomycetidae</taxon>
        <taxon>Hypocreales</taxon>
        <taxon>Cordycipitaceae</taxon>
        <taxon>Beauveria</taxon>
    </lineage>
</organism>
<dbReference type="PRINTS" id="PR00411">
    <property type="entry name" value="PNDRDTASEI"/>
</dbReference>
<name>A0A2S7Y1Q3_BEABA</name>
<dbReference type="OrthoDB" id="202203at2759"/>
<feature type="domain" description="FAD/NAD(P)-binding" evidence="5">
    <location>
        <begin position="5"/>
        <end position="302"/>
    </location>
</feature>
<evidence type="ECO:0000256" key="1">
    <source>
        <dbReference type="ARBA" id="ARBA00006442"/>
    </source>
</evidence>
<dbReference type="InterPro" id="IPR036188">
    <property type="entry name" value="FAD/NAD-bd_sf"/>
</dbReference>
<accession>A0A2S7Y1Q3</accession>
<dbReference type="PRINTS" id="PR00368">
    <property type="entry name" value="FADPNR"/>
</dbReference>
<dbReference type="SUPFAM" id="SSF51905">
    <property type="entry name" value="FAD/NAD(P)-binding domain"/>
    <property type="match status" value="1"/>
</dbReference>
<evidence type="ECO:0000256" key="3">
    <source>
        <dbReference type="ARBA" id="ARBA00022827"/>
    </source>
</evidence>
<dbReference type="GO" id="GO:0050660">
    <property type="term" value="F:flavin adenine dinucleotide binding"/>
    <property type="evidence" value="ECO:0007669"/>
    <property type="project" value="TreeGrafter"/>
</dbReference>
<dbReference type="Proteomes" id="UP000237441">
    <property type="component" value="Unassembled WGS sequence"/>
</dbReference>
<keyword evidence="2" id="KW-0285">Flavoprotein</keyword>
<protein>
    <recommendedName>
        <fullName evidence="5">FAD/NAD(P)-binding domain-containing protein</fullName>
    </recommendedName>
</protein>
<dbReference type="AlphaFoldDB" id="A0A2S7Y1Q3"/>
<dbReference type="GO" id="GO:0005737">
    <property type="term" value="C:cytoplasm"/>
    <property type="evidence" value="ECO:0007669"/>
    <property type="project" value="TreeGrafter"/>
</dbReference>